<sequence>MLFINFRLTYSWLKGGEGRLYRRPAQVLNVRPDIGKGVFQFMSFQFMSYISILTQFRVGL</sequence>
<accession>A0A5S3WR65</accession>
<reference evidence="1 2" key="1">
    <citation type="submission" date="2018-01" db="EMBL/GenBank/DDBJ databases">
        <authorList>
            <person name="Paulsen S."/>
            <person name="Gram L.K."/>
        </authorList>
    </citation>
    <scope>NUCLEOTIDE SEQUENCE [LARGE SCALE GENOMIC DNA]</scope>
    <source>
        <strain evidence="1 2">S2599</strain>
    </source>
</reference>
<protein>
    <submittedName>
        <fullName evidence="1">Uncharacterized protein</fullName>
    </submittedName>
</protein>
<proteinExistence type="predicted"/>
<dbReference type="EMBL" id="PNCJ01000055">
    <property type="protein sequence ID" value="TMP31317.1"/>
    <property type="molecule type" value="Genomic_DNA"/>
</dbReference>
<reference evidence="2" key="2">
    <citation type="submission" date="2019-06" db="EMBL/GenBank/DDBJ databases">
        <title>Co-occurence of chitin degradation, pigmentation and bioactivity in marine Pseudoalteromonas.</title>
        <authorList>
            <person name="Sonnenschein E.C."/>
            <person name="Bech P.K."/>
        </authorList>
    </citation>
    <scope>NUCLEOTIDE SEQUENCE [LARGE SCALE GENOMIC DNA]</scope>
    <source>
        <strain evidence="2">S2599</strain>
    </source>
</reference>
<name>A0A5S3WR65_9GAMM</name>
<gene>
    <name evidence="1" type="ORF">CWB98_22690</name>
</gene>
<comment type="caution">
    <text evidence="1">The sequence shown here is derived from an EMBL/GenBank/DDBJ whole genome shotgun (WGS) entry which is preliminary data.</text>
</comment>
<evidence type="ECO:0000313" key="1">
    <source>
        <dbReference type="EMBL" id="TMP31317.1"/>
    </source>
</evidence>
<evidence type="ECO:0000313" key="2">
    <source>
        <dbReference type="Proteomes" id="UP000306719"/>
    </source>
</evidence>
<dbReference type="AlphaFoldDB" id="A0A5S3WR65"/>
<organism evidence="1 2">
    <name type="scientific">Pseudoalteromonas rubra</name>
    <dbReference type="NCBI Taxonomy" id="43658"/>
    <lineage>
        <taxon>Bacteria</taxon>
        <taxon>Pseudomonadati</taxon>
        <taxon>Pseudomonadota</taxon>
        <taxon>Gammaproteobacteria</taxon>
        <taxon>Alteromonadales</taxon>
        <taxon>Pseudoalteromonadaceae</taxon>
        <taxon>Pseudoalteromonas</taxon>
    </lineage>
</organism>
<dbReference type="Proteomes" id="UP000306719">
    <property type="component" value="Unassembled WGS sequence"/>
</dbReference>